<dbReference type="Proteomes" id="UP001412067">
    <property type="component" value="Unassembled WGS sequence"/>
</dbReference>
<keyword evidence="2" id="KW-1185">Reference proteome</keyword>
<organism evidence="1 2">
    <name type="scientific">Platanthera guangdongensis</name>
    <dbReference type="NCBI Taxonomy" id="2320717"/>
    <lineage>
        <taxon>Eukaryota</taxon>
        <taxon>Viridiplantae</taxon>
        <taxon>Streptophyta</taxon>
        <taxon>Embryophyta</taxon>
        <taxon>Tracheophyta</taxon>
        <taxon>Spermatophyta</taxon>
        <taxon>Magnoliopsida</taxon>
        <taxon>Liliopsida</taxon>
        <taxon>Asparagales</taxon>
        <taxon>Orchidaceae</taxon>
        <taxon>Orchidoideae</taxon>
        <taxon>Orchideae</taxon>
        <taxon>Orchidinae</taxon>
        <taxon>Platanthera</taxon>
    </lineage>
</organism>
<dbReference type="InterPro" id="IPR037239">
    <property type="entry name" value="OSBP_sf"/>
</dbReference>
<name>A0ABR2LE36_9ASPA</name>
<protein>
    <submittedName>
        <fullName evidence="1">Oxysterol-binding protein-related protein 2A</fullName>
    </submittedName>
</protein>
<dbReference type="SUPFAM" id="SSF144000">
    <property type="entry name" value="Oxysterol-binding protein-like"/>
    <property type="match status" value="1"/>
</dbReference>
<reference evidence="1 2" key="1">
    <citation type="journal article" date="2022" name="Nat. Plants">
        <title>Genomes of leafy and leafless Platanthera orchids illuminate the evolution of mycoheterotrophy.</title>
        <authorList>
            <person name="Li M.H."/>
            <person name="Liu K.W."/>
            <person name="Li Z."/>
            <person name="Lu H.C."/>
            <person name="Ye Q.L."/>
            <person name="Zhang D."/>
            <person name="Wang J.Y."/>
            <person name="Li Y.F."/>
            <person name="Zhong Z.M."/>
            <person name="Liu X."/>
            <person name="Yu X."/>
            <person name="Liu D.K."/>
            <person name="Tu X.D."/>
            <person name="Liu B."/>
            <person name="Hao Y."/>
            <person name="Liao X.Y."/>
            <person name="Jiang Y.T."/>
            <person name="Sun W.H."/>
            <person name="Chen J."/>
            <person name="Chen Y.Q."/>
            <person name="Ai Y."/>
            <person name="Zhai J.W."/>
            <person name="Wu S.S."/>
            <person name="Zhou Z."/>
            <person name="Hsiao Y.Y."/>
            <person name="Wu W.L."/>
            <person name="Chen Y.Y."/>
            <person name="Lin Y.F."/>
            <person name="Hsu J.L."/>
            <person name="Li C.Y."/>
            <person name="Wang Z.W."/>
            <person name="Zhao X."/>
            <person name="Zhong W.Y."/>
            <person name="Ma X.K."/>
            <person name="Ma L."/>
            <person name="Huang J."/>
            <person name="Chen G.Z."/>
            <person name="Huang M.Z."/>
            <person name="Huang L."/>
            <person name="Peng D.H."/>
            <person name="Luo Y.B."/>
            <person name="Zou S.Q."/>
            <person name="Chen S.P."/>
            <person name="Lan S."/>
            <person name="Tsai W.C."/>
            <person name="Van de Peer Y."/>
            <person name="Liu Z.J."/>
        </authorList>
    </citation>
    <scope>NUCLEOTIDE SEQUENCE [LARGE SCALE GENOMIC DNA]</scope>
    <source>
        <strain evidence="1">Lor288</strain>
    </source>
</reference>
<proteinExistence type="predicted"/>
<comment type="caution">
    <text evidence="1">The sequence shown here is derived from an EMBL/GenBank/DDBJ whole genome shotgun (WGS) entry which is preliminary data.</text>
</comment>
<sequence>MGWGVCAAARTVPWKARSGGFRLTAPSEFGGGPARKLQEKGWQPRWFRKDGEDDCYLYAGGYWEAREKRKWDGIPNIFGQNAAMQGVE</sequence>
<accession>A0ABR2LE36</accession>
<gene>
    <name evidence="1" type="primary">ORP2A</name>
    <name evidence="1" type="ORF">KSP40_PGU005648</name>
</gene>
<evidence type="ECO:0000313" key="2">
    <source>
        <dbReference type="Proteomes" id="UP001412067"/>
    </source>
</evidence>
<evidence type="ECO:0000313" key="1">
    <source>
        <dbReference type="EMBL" id="KAK8938133.1"/>
    </source>
</evidence>
<dbReference type="EMBL" id="JBBWWR010000021">
    <property type="protein sequence ID" value="KAK8938133.1"/>
    <property type="molecule type" value="Genomic_DNA"/>
</dbReference>